<dbReference type="EC" id="6.3.3.1" evidence="3"/>
<evidence type="ECO:0000256" key="9">
    <source>
        <dbReference type="ARBA" id="ARBA00032931"/>
    </source>
</evidence>
<keyword evidence="5" id="KW-0436">Ligase</keyword>
<proteinExistence type="inferred from homology"/>
<evidence type="ECO:0000256" key="11">
    <source>
        <dbReference type="ARBA" id="ARBA00049057"/>
    </source>
</evidence>
<name>A0A1G1Y172_9BACT</name>
<dbReference type="SUPFAM" id="SSF55326">
    <property type="entry name" value="PurM N-terminal domain-like"/>
    <property type="match status" value="1"/>
</dbReference>
<dbReference type="Proteomes" id="UP000178432">
    <property type="component" value="Unassembled WGS sequence"/>
</dbReference>
<evidence type="ECO:0000256" key="5">
    <source>
        <dbReference type="ARBA" id="ARBA00022598"/>
    </source>
</evidence>
<evidence type="ECO:0000256" key="2">
    <source>
        <dbReference type="ARBA" id="ARBA00010280"/>
    </source>
</evidence>
<dbReference type="GO" id="GO:0004641">
    <property type="term" value="F:phosphoribosylformylglycinamidine cyclo-ligase activity"/>
    <property type="evidence" value="ECO:0007669"/>
    <property type="project" value="UniProtKB-EC"/>
</dbReference>
<dbReference type="PANTHER" id="PTHR10520">
    <property type="entry name" value="TRIFUNCTIONAL PURINE BIOSYNTHETIC PROTEIN ADENOSINE-3-RELATED"/>
    <property type="match status" value="1"/>
</dbReference>
<evidence type="ECO:0000256" key="6">
    <source>
        <dbReference type="ARBA" id="ARBA00022741"/>
    </source>
</evidence>
<dbReference type="GO" id="GO:0005524">
    <property type="term" value="F:ATP binding"/>
    <property type="evidence" value="ECO:0007669"/>
    <property type="project" value="UniProtKB-KW"/>
</dbReference>
<protein>
    <recommendedName>
        <fullName evidence="4">Phosphoribosylformylglycinamidine cyclo-ligase</fullName>
        <ecNumber evidence="3">6.3.3.1</ecNumber>
    </recommendedName>
    <alternativeName>
        <fullName evidence="9">AIR synthase</fullName>
    </alternativeName>
    <alternativeName>
        <fullName evidence="10">AIRS</fullName>
    </alternativeName>
    <alternativeName>
        <fullName evidence="8">Phosphoribosyl-aminoimidazole synthetase</fullName>
    </alternativeName>
</protein>
<comment type="similarity">
    <text evidence="2">Belongs to the AIR synthase family.</text>
</comment>
<dbReference type="GO" id="GO:0046084">
    <property type="term" value="P:adenine biosynthetic process"/>
    <property type="evidence" value="ECO:0007669"/>
    <property type="project" value="TreeGrafter"/>
</dbReference>
<feature type="domain" description="PurM-like C-terminal" evidence="13">
    <location>
        <begin position="193"/>
        <end position="347"/>
    </location>
</feature>
<evidence type="ECO:0000256" key="8">
    <source>
        <dbReference type="ARBA" id="ARBA00031908"/>
    </source>
</evidence>
<dbReference type="SUPFAM" id="SSF56042">
    <property type="entry name" value="PurM C-terminal domain-like"/>
    <property type="match status" value="1"/>
</dbReference>
<gene>
    <name evidence="14" type="ORF">A2663_00865</name>
</gene>
<accession>A0A1G1Y172</accession>
<dbReference type="InterPro" id="IPR036676">
    <property type="entry name" value="PurM-like_C_sf"/>
</dbReference>
<dbReference type="InterPro" id="IPR016188">
    <property type="entry name" value="PurM-like_N"/>
</dbReference>
<comment type="catalytic activity">
    <reaction evidence="11">
        <text>2-formamido-N(1)-(5-O-phospho-beta-D-ribosyl)acetamidine + ATP = 5-amino-1-(5-phospho-beta-D-ribosyl)imidazole + ADP + phosphate + H(+)</text>
        <dbReference type="Rhea" id="RHEA:23032"/>
        <dbReference type="ChEBI" id="CHEBI:15378"/>
        <dbReference type="ChEBI" id="CHEBI:30616"/>
        <dbReference type="ChEBI" id="CHEBI:43474"/>
        <dbReference type="ChEBI" id="CHEBI:137981"/>
        <dbReference type="ChEBI" id="CHEBI:147287"/>
        <dbReference type="ChEBI" id="CHEBI:456216"/>
        <dbReference type="EC" id="6.3.3.1"/>
    </reaction>
</comment>
<dbReference type="Pfam" id="PF00586">
    <property type="entry name" value="AIRS"/>
    <property type="match status" value="1"/>
</dbReference>
<evidence type="ECO:0000259" key="12">
    <source>
        <dbReference type="Pfam" id="PF00586"/>
    </source>
</evidence>
<organism evidence="14 15">
    <name type="scientific">Candidatus Buchananbacteria bacterium RIFCSPHIGHO2_01_FULL_46_12</name>
    <dbReference type="NCBI Taxonomy" id="1797536"/>
    <lineage>
        <taxon>Bacteria</taxon>
        <taxon>Candidatus Buchananiibacteriota</taxon>
    </lineage>
</organism>
<dbReference type="InterPro" id="IPR004733">
    <property type="entry name" value="PurM_cligase"/>
</dbReference>
<dbReference type="PANTHER" id="PTHR10520:SF12">
    <property type="entry name" value="TRIFUNCTIONAL PURINE BIOSYNTHETIC PROTEIN ADENOSINE-3"/>
    <property type="match status" value="1"/>
</dbReference>
<evidence type="ECO:0000256" key="4">
    <source>
        <dbReference type="ARBA" id="ARBA00020367"/>
    </source>
</evidence>
<evidence type="ECO:0000313" key="15">
    <source>
        <dbReference type="Proteomes" id="UP000178432"/>
    </source>
</evidence>
<sequence>MEKEKSGMTYAGVGVDYGAMDPFKRLCQQAALSTAARLSGFGFSEVESSRGESVYLIETPDCYLAHVEEGLGTKNLVADAMKEITGKGYYDAVAQCAVAMIVNDMITLGALPVSVAMHLAVAESSWLEDPYRNMNLIEGWAGACILSGAVWSGGETPTLPDIIMPGAALLSGSALGIIRPKVSRIDPKNICHGDRIVILLSSGIHANGLTLCRRIAAKLPDGYAAPLSDGQMYGEALLAPTYIYVPVIRDLLAQGAPIHYAVNITGHGWRKLMRANEPFVYIIERVPEISPLFAFIQEQGPVTDKEAYGNLNMGAGFALFVPESEVGAVVAAAEKNGISAFDAGGIEKWAEEKKVIIRPKGLVYDGATLGVR</sequence>
<keyword evidence="6" id="KW-0547">Nucleotide-binding</keyword>
<dbReference type="Gene3D" id="3.90.650.10">
    <property type="entry name" value="PurM-like C-terminal domain"/>
    <property type="match status" value="1"/>
</dbReference>
<keyword evidence="7" id="KW-0067">ATP-binding</keyword>
<dbReference type="UniPathway" id="UPA00074">
    <property type="reaction ID" value="UER00129"/>
</dbReference>
<evidence type="ECO:0000256" key="3">
    <source>
        <dbReference type="ARBA" id="ARBA00013047"/>
    </source>
</evidence>
<dbReference type="InterPro" id="IPR036921">
    <property type="entry name" value="PurM-like_N_sf"/>
</dbReference>
<dbReference type="Gene3D" id="3.30.1330.10">
    <property type="entry name" value="PurM-like, N-terminal domain"/>
    <property type="match status" value="1"/>
</dbReference>
<dbReference type="Pfam" id="PF02769">
    <property type="entry name" value="AIRS_C"/>
    <property type="match status" value="1"/>
</dbReference>
<evidence type="ECO:0000313" key="14">
    <source>
        <dbReference type="EMBL" id="OGY46079.1"/>
    </source>
</evidence>
<dbReference type="GO" id="GO:0005829">
    <property type="term" value="C:cytosol"/>
    <property type="evidence" value="ECO:0007669"/>
    <property type="project" value="TreeGrafter"/>
</dbReference>
<dbReference type="EMBL" id="MHIF01000065">
    <property type="protein sequence ID" value="OGY46079.1"/>
    <property type="molecule type" value="Genomic_DNA"/>
</dbReference>
<feature type="domain" description="PurM-like N-terminal" evidence="12">
    <location>
        <begin position="91"/>
        <end position="177"/>
    </location>
</feature>
<evidence type="ECO:0000256" key="7">
    <source>
        <dbReference type="ARBA" id="ARBA00022840"/>
    </source>
</evidence>
<comment type="caution">
    <text evidence="14">The sequence shown here is derived from an EMBL/GenBank/DDBJ whole genome shotgun (WGS) entry which is preliminary data.</text>
</comment>
<dbReference type="GO" id="GO:0006189">
    <property type="term" value="P:'de novo' IMP biosynthetic process"/>
    <property type="evidence" value="ECO:0007669"/>
    <property type="project" value="UniProtKB-UniPathway"/>
</dbReference>
<evidence type="ECO:0000259" key="13">
    <source>
        <dbReference type="Pfam" id="PF02769"/>
    </source>
</evidence>
<dbReference type="AlphaFoldDB" id="A0A1G1Y172"/>
<comment type="pathway">
    <text evidence="1">Purine metabolism; IMP biosynthesis via de novo pathway; 5-amino-1-(5-phospho-D-ribosyl)imidazole from N(2)-formyl-N(1)-(5-phospho-D-ribosyl)glycinamide: step 2/2.</text>
</comment>
<dbReference type="GO" id="GO:0004637">
    <property type="term" value="F:phosphoribosylamine-glycine ligase activity"/>
    <property type="evidence" value="ECO:0007669"/>
    <property type="project" value="TreeGrafter"/>
</dbReference>
<dbReference type="InterPro" id="IPR010918">
    <property type="entry name" value="PurM-like_C_dom"/>
</dbReference>
<reference evidence="14 15" key="1">
    <citation type="journal article" date="2016" name="Nat. Commun.">
        <title>Thousands of microbial genomes shed light on interconnected biogeochemical processes in an aquifer system.</title>
        <authorList>
            <person name="Anantharaman K."/>
            <person name="Brown C.T."/>
            <person name="Hug L.A."/>
            <person name="Sharon I."/>
            <person name="Castelle C.J."/>
            <person name="Probst A.J."/>
            <person name="Thomas B.C."/>
            <person name="Singh A."/>
            <person name="Wilkins M.J."/>
            <person name="Karaoz U."/>
            <person name="Brodie E.L."/>
            <person name="Williams K.H."/>
            <person name="Hubbard S.S."/>
            <person name="Banfield J.F."/>
        </authorList>
    </citation>
    <scope>NUCLEOTIDE SEQUENCE [LARGE SCALE GENOMIC DNA]</scope>
</reference>
<evidence type="ECO:0000256" key="10">
    <source>
        <dbReference type="ARBA" id="ARBA00033093"/>
    </source>
</evidence>
<evidence type="ECO:0000256" key="1">
    <source>
        <dbReference type="ARBA" id="ARBA00004686"/>
    </source>
</evidence>